<feature type="domain" description="Transposase IS110-like N-terminal" evidence="1">
    <location>
        <begin position="11"/>
        <end position="159"/>
    </location>
</feature>
<dbReference type="PANTHER" id="PTHR33055">
    <property type="entry name" value="TRANSPOSASE FOR INSERTION SEQUENCE ELEMENT IS1111A"/>
    <property type="match status" value="1"/>
</dbReference>
<reference evidence="3 4" key="1">
    <citation type="submission" date="2018-03" db="EMBL/GenBank/DDBJ databases">
        <title>Bacteriophage NCPPB3778 and a type I-E CRISPR drive the evolution of the US Biological Select Agent, Rathayibacter toxicus.</title>
        <authorList>
            <person name="Davis E.W.II."/>
            <person name="Tabima J.F."/>
            <person name="Weisberg A.J."/>
            <person name="Dantas Lopes L."/>
            <person name="Wiseman M.S."/>
            <person name="Wiseman M.S."/>
            <person name="Pupko T."/>
            <person name="Belcher M.S."/>
            <person name="Sechler A.J."/>
            <person name="Tancos M.A."/>
            <person name="Schroeder B.K."/>
            <person name="Murray T.D."/>
            <person name="Luster D.G."/>
            <person name="Schneider W.L."/>
            <person name="Rogers E."/>
            <person name="Andreote F.D."/>
            <person name="Grunwald N.J."/>
            <person name="Putnam M.L."/>
            <person name="Chang J.H."/>
        </authorList>
    </citation>
    <scope>NUCLEOTIDE SEQUENCE [LARGE SCALE GENOMIC DNA]</scope>
    <source>
        <strain evidence="3 4">DSM 15933</strain>
    </source>
</reference>
<sequence length="351" mass="38296">MIVAHHYDHVVGVDTHARTHTYAVVATKTGEILGTKAFPVTTAAIDRAIAWVRGVARGSVLFAMEGTGSYGASLGRALQRDGIVFCEVRPPKKSSRVRGKTDEIDAIAAATSAMGIELDSLTRPKADGLRNALRVTLDVRRDMEIRRTSARNQLNALVRTTDFGLDTRRALADRGVQRLVDLDAQCSDVAERIIRAEAVRLASTVIELGRQMRENREALAELVELLAPGLQQIYGVGPVTAAAAVAAYSHPGRVRSEAAFASLAGVNPIPASSGNTTRHRLNRGGDRQLNRALDVIARVRMVSEARTRAYVDRRISEGRTSREIRRCVKRYIAREIFKALELRMGTALAVV</sequence>
<dbReference type="NCBIfam" id="NF033542">
    <property type="entry name" value="transpos_IS110"/>
    <property type="match status" value="1"/>
</dbReference>
<comment type="caution">
    <text evidence="3">The sequence shown here is derived from an EMBL/GenBank/DDBJ whole genome shotgun (WGS) entry which is preliminary data.</text>
</comment>
<keyword evidence="4" id="KW-1185">Reference proteome</keyword>
<dbReference type="Pfam" id="PF01548">
    <property type="entry name" value="DEDD_Tnp_IS110"/>
    <property type="match status" value="1"/>
</dbReference>
<dbReference type="Pfam" id="PF02371">
    <property type="entry name" value="Transposase_20"/>
    <property type="match status" value="1"/>
</dbReference>
<evidence type="ECO:0000259" key="1">
    <source>
        <dbReference type="Pfam" id="PF01548"/>
    </source>
</evidence>
<accession>A0A2T4UP12</accession>
<dbReference type="Proteomes" id="UP000241085">
    <property type="component" value="Unassembled WGS sequence"/>
</dbReference>
<dbReference type="RefSeq" id="WP_107576066.1">
    <property type="nucleotide sequence ID" value="NZ_PZPL01000002.1"/>
</dbReference>
<evidence type="ECO:0000313" key="3">
    <source>
        <dbReference type="EMBL" id="PTL71259.1"/>
    </source>
</evidence>
<dbReference type="InterPro" id="IPR002525">
    <property type="entry name" value="Transp_IS110-like_N"/>
</dbReference>
<feature type="domain" description="Transposase IS116/IS110/IS902 C-terminal" evidence="2">
    <location>
        <begin position="230"/>
        <end position="311"/>
    </location>
</feature>
<dbReference type="GO" id="GO:0003677">
    <property type="term" value="F:DNA binding"/>
    <property type="evidence" value="ECO:0007669"/>
    <property type="project" value="InterPro"/>
</dbReference>
<organism evidence="3 4">
    <name type="scientific">Rathayibacter caricis DSM 15933</name>
    <dbReference type="NCBI Taxonomy" id="1328867"/>
    <lineage>
        <taxon>Bacteria</taxon>
        <taxon>Bacillati</taxon>
        <taxon>Actinomycetota</taxon>
        <taxon>Actinomycetes</taxon>
        <taxon>Micrococcales</taxon>
        <taxon>Microbacteriaceae</taxon>
        <taxon>Rathayibacter</taxon>
    </lineage>
</organism>
<dbReference type="InterPro" id="IPR047650">
    <property type="entry name" value="Transpos_IS110"/>
</dbReference>
<evidence type="ECO:0000259" key="2">
    <source>
        <dbReference type="Pfam" id="PF02371"/>
    </source>
</evidence>
<dbReference type="InterPro" id="IPR003346">
    <property type="entry name" value="Transposase_20"/>
</dbReference>
<dbReference type="EMBL" id="PZPL01000002">
    <property type="protein sequence ID" value="PTL71259.1"/>
    <property type="molecule type" value="Genomic_DNA"/>
</dbReference>
<dbReference type="GO" id="GO:0006313">
    <property type="term" value="P:DNA transposition"/>
    <property type="evidence" value="ECO:0007669"/>
    <property type="project" value="InterPro"/>
</dbReference>
<name>A0A2T4UP12_9MICO</name>
<dbReference type="PANTHER" id="PTHR33055:SF16">
    <property type="entry name" value="TRANSPOSASE FOR INSERTION SEQUENCE ELEMENT IS1547"/>
    <property type="match status" value="1"/>
</dbReference>
<evidence type="ECO:0000313" key="4">
    <source>
        <dbReference type="Proteomes" id="UP000241085"/>
    </source>
</evidence>
<protein>
    <submittedName>
        <fullName evidence="3">IS110 family transposase</fullName>
    </submittedName>
</protein>
<dbReference type="AlphaFoldDB" id="A0A2T4UP12"/>
<dbReference type="GO" id="GO:0004803">
    <property type="term" value="F:transposase activity"/>
    <property type="evidence" value="ECO:0007669"/>
    <property type="project" value="InterPro"/>
</dbReference>
<proteinExistence type="predicted"/>
<gene>
    <name evidence="3" type="ORF">C1I63_18655</name>
</gene>